<dbReference type="OrthoDB" id="5165646at2"/>
<dbReference type="SUPFAM" id="SSF55781">
    <property type="entry name" value="GAF domain-like"/>
    <property type="match status" value="1"/>
</dbReference>
<dbReference type="SUPFAM" id="SSF55073">
    <property type="entry name" value="Nucleotide cyclase"/>
    <property type="match status" value="1"/>
</dbReference>
<dbReference type="SMART" id="SM00267">
    <property type="entry name" value="GGDEF"/>
    <property type="match status" value="1"/>
</dbReference>
<feature type="transmembrane region" description="Helical" evidence="1">
    <location>
        <begin position="198"/>
        <end position="214"/>
    </location>
</feature>
<feature type="transmembrane region" description="Helical" evidence="1">
    <location>
        <begin position="221"/>
        <end position="241"/>
    </location>
</feature>
<dbReference type="Gene3D" id="3.20.20.450">
    <property type="entry name" value="EAL domain"/>
    <property type="match status" value="1"/>
</dbReference>
<feature type="domain" description="EAL" evidence="2">
    <location>
        <begin position="587"/>
        <end position="840"/>
    </location>
</feature>
<dbReference type="SMART" id="SM00052">
    <property type="entry name" value="EAL"/>
    <property type="match status" value="1"/>
</dbReference>
<dbReference type="SMART" id="SM00065">
    <property type="entry name" value="GAF"/>
    <property type="match status" value="1"/>
</dbReference>
<dbReference type="PANTHER" id="PTHR33121">
    <property type="entry name" value="CYCLIC DI-GMP PHOSPHODIESTERASE PDEF"/>
    <property type="match status" value="1"/>
</dbReference>
<dbReference type="Gene3D" id="3.30.70.270">
    <property type="match status" value="1"/>
</dbReference>
<evidence type="ECO:0000313" key="5">
    <source>
        <dbReference type="Proteomes" id="UP000293638"/>
    </source>
</evidence>
<dbReference type="Pfam" id="PF13185">
    <property type="entry name" value="GAF_2"/>
    <property type="match status" value="1"/>
</dbReference>
<dbReference type="Pfam" id="PF00563">
    <property type="entry name" value="EAL"/>
    <property type="match status" value="1"/>
</dbReference>
<dbReference type="InterPro" id="IPR000160">
    <property type="entry name" value="GGDEF_dom"/>
</dbReference>
<dbReference type="GO" id="GO:0071111">
    <property type="term" value="F:cyclic-guanylate-specific phosphodiesterase activity"/>
    <property type="evidence" value="ECO:0007669"/>
    <property type="project" value="InterPro"/>
</dbReference>
<dbReference type="InterPro" id="IPR029016">
    <property type="entry name" value="GAF-like_dom_sf"/>
</dbReference>
<name>A0A4Q7NV71_9ACTN</name>
<feature type="transmembrane region" description="Helical" evidence="1">
    <location>
        <begin position="126"/>
        <end position="144"/>
    </location>
</feature>
<dbReference type="Pfam" id="PF00990">
    <property type="entry name" value="GGDEF"/>
    <property type="match status" value="1"/>
</dbReference>
<dbReference type="PROSITE" id="PS50883">
    <property type="entry name" value="EAL"/>
    <property type="match status" value="1"/>
</dbReference>
<keyword evidence="1" id="KW-0812">Transmembrane</keyword>
<gene>
    <name evidence="4" type="ORF">EV189_0287</name>
</gene>
<protein>
    <submittedName>
        <fullName evidence="4">Diguanylate cyclase (GGDEF)-like protein</fullName>
    </submittedName>
</protein>
<proteinExistence type="predicted"/>
<organism evidence="4 5">
    <name type="scientific">Motilibacter rhizosphaerae</name>
    <dbReference type="NCBI Taxonomy" id="598652"/>
    <lineage>
        <taxon>Bacteria</taxon>
        <taxon>Bacillati</taxon>
        <taxon>Actinomycetota</taxon>
        <taxon>Actinomycetes</taxon>
        <taxon>Motilibacterales</taxon>
        <taxon>Motilibacteraceae</taxon>
        <taxon>Motilibacter</taxon>
    </lineage>
</organism>
<feature type="transmembrane region" description="Helical" evidence="1">
    <location>
        <begin position="20"/>
        <end position="36"/>
    </location>
</feature>
<dbReference type="EMBL" id="SGXD01000001">
    <property type="protein sequence ID" value="RZS91055.1"/>
    <property type="molecule type" value="Genomic_DNA"/>
</dbReference>
<dbReference type="NCBIfam" id="TIGR00254">
    <property type="entry name" value="GGDEF"/>
    <property type="match status" value="1"/>
</dbReference>
<evidence type="ECO:0000313" key="4">
    <source>
        <dbReference type="EMBL" id="RZS91055.1"/>
    </source>
</evidence>
<dbReference type="InterPro" id="IPR050706">
    <property type="entry name" value="Cyclic-di-GMP_PDE-like"/>
</dbReference>
<keyword evidence="5" id="KW-1185">Reference proteome</keyword>
<dbReference type="InterPro" id="IPR003018">
    <property type="entry name" value="GAF"/>
</dbReference>
<keyword evidence="1" id="KW-1133">Transmembrane helix</keyword>
<sequence length="848" mass="90814">MVATAERGRRPRLPSRETQLVLLLTVLLVAGAVAAFRLDPALTPPSPHLPVHLEWWSVAPLFLVTELTLLHIQVRREALAVSMGELPMVLALFFATPGDLLVGRCVGCLAGYLIQRRPPLKCTFNLAMVASEAALAEVVFVALGGTPGAKGFTASLATYAAVLGANAVSALSLGLVIAVYEGGLRVRALVLDAVTGQPAAPVVITLALVAVATLQAGLQNVWLLVVAGALVVVAYRAYAALFDRHLSLERLYRFSQLVTSSPEIDEVLVSVLSEAKDLLHCEHVEITVTDVGGDGRTARITLTPNGRLRRTEQDDEAARWVLRRVLEEGDALLLPRGTRETEELAWLQRHDLREAVAVPLRGSAGTVGVLVVADRLGDVRTFDEQDVLLLETVANHASVALQNGTLVNQLRHEANHDALTGLPNRAQFQRRLGAVLDALPDDPAGVSLSVMLLDLDGFKDVNDTLGHQQGDRLLVEVGRRLLTAAGPDALVARLGGDEFAVLLEPCPSEDRAVGVAGRLLSALEQPIALDEMQVQVGGSIGVSLGPLHGNDPSALLKRADLAMYDAKASVRGLSVFSADMDRGSSRRLTLVGELRAALTAGDVFMHVQPKGHLRTGDVDTVEVLVRWKHPELGMVPPDEFIPVAERSGLIGLLTAQVLDASLKACASWLAEGVEVGVAVNLSTRSLLDVELVDDVARRLKRHGVPARLLTLEITEGGVMSDPERAIGLLRQLRELGVRLSVDDFGTGYSSLSYLKQLPVHEVKVDKSFVTNVLTSDDDAAIVRSVIDLGGNLGLEIVAEGIEDQATWDYLASLGCTYGQGWHLGRPMLPQDFLPWLRAREGAGLLPSG</sequence>
<dbReference type="CDD" id="cd01949">
    <property type="entry name" value="GGDEF"/>
    <property type="match status" value="1"/>
</dbReference>
<feature type="domain" description="GGDEF" evidence="3">
    <location>
        <begin position="446"/>
        <end position="581"/>
    </location>
</feature>
<dbReference type="PROSITE" id="PS50887">
    <property type="entry name" value="GGDEF"/>
    <property type="match status" value="1"/>
</dbReference>
<evidence type="ECO:0000256" key="1">
    <source>
        <dbReference type="SAM" id="Phobius"/>
    </source>
</evidence>
<comment type="caution">
    <text evidence="4">The sequence shown here is derived from an EMBL/GenBank/DDBJ whole genome shotgun (WGS) entry which is preliminary data.</text>
</comment>
<dbReference type="AlphaFoldDB" id="A0A4Q7NV71"/>
<keyword evidence="1" id="KW-0472">Membrane</keyword>
<feature type="transmembrane region" description="Helical" evidence="1">
    <location>
        <begin position="156"/>
        <end position="178"/>
    </location>
</feature>
<feature type="transmembrane region" description="Helical" evidence="1">
    <location>
        <begin position="86"/>
        <end position="114"/>
    </location>
</feature>
<dbReference type="RefSeq" id="WP_130491168.1">
    <property type="nucleotide sequence ID" value="NZ_SGXD01000001.1"/>
</dbReference>
<dbReference type="Gene3D" id="3.30.450.40">
    <property type="match status" value="1"/>
</dbReference>
<evidence type="ECO:0000259" key="2">
    <source>
        <dbReference type="PROSITE" id="PS50883"/>
    </source>
</evidence>
<dbReference type="PANTHER" id="PTHR33121:SF70">
    <property type="entry name" value="SIGNALING PROTEIN YKOW"/>
    <property type="match status" value="1"/>
</dbReference>
<feature type="transmembrane region" description="Helical" evidence="1">
    <location>
        <begin position="56"/>
        <end position="74"/>
    </location>
</feature>
<dbReference type="InterPro" id="IPR043128">
    <property type="entry name" value="Rev_trsase/Diguanyl_cyclase"/>
</dbReference>
<dbReference type="InterPro" id="IPR029787">
    <property type="entry name" value="Nucleotide_cyclase"/>
</dbReference>
<dbReference type="Proteomes" id="UP000293638">
    <property type="component" value="Unassembled WGS sequence"/>
</dbReference>
<accession>A0A4Q7NV71</accession>
<dbReference type="SUPFAM" id="SSF141868">
    <property type="entry name" value="EAL domain-like"/>
    <property type="match status" value="1"/>
</dbReference>
<evidence type="ECO:0000259" key="3">
    <source>
        <dbReference type="PROSITE" id="PS50887"/>
    </source>
</evidence>
<dbReference type="CDD" id="cd01948">
    <property type="entry name" value="EAL"/>
    <property type="match status" value="1"/>
</dbReference>
<reference evidence="4 5" key="1">
    <citation type="submission" date="2019-02" db="EMBL/GenBank/DDBJ databases">
        <title>Genomic Encyclopedia of Type Strains, Phase IV (KMG-IV): sequencing the most valuable type-strain genomes for metagenomic binning, comparative biology and taxonomic classification.</title>
        <authorList>
            <person name="Goeker M."/>
        </authorList>
    </citation>
    <scope>NUCLEOTIDE SEQUENCE [LARGE SCALE GENOMIC DNA]</scope>
    <source>
        <strain evidence="4 5">DSM 45622</strain>
    </source>
</reference>
<dbReference type="InterPro" id="IPR035919">
    <property type="entry name" value="EAL_sf"/>
</dbReference>
<dbReference type="InterPro" id="IPR001633">
    <property type="entry name" value="EAL_dom"/>
</dbReference>